<sequence length="83" mass="8946">MAIASTCDARSLDDRDLLLWTLVSDPSPPGGSYLQQLDHSVLSGSRHLVQQALVTPAGHPGVVKQSSGFWFLMVIATGLQWDV</sequence>
<proteinExistence type="predicted"/>
<comment type="caution">
    <text evidence="1">The sequence shown here is derived from an EMBL/GenBank/DDBJ whole genome shotgun (WGS) entry which is preliminary data.</text>
</comment>
<gene>
    <name evidence="1" type="ORF">PoB_000044600</name>
</gene>
<organism evidence="1 2">
    <name type="scientific">Plakobranchus ocellatus</name>
    <dbReference type="NCBI Taxonomy" id="259542"/>
    <lineage>
        <taxon>Eukaryota</taxon>
        <taxon>Metazoa</taxon>
        <taxon>Spiralia</taxon>
        <taxon>Lophotrochozoa</taxon>
        <taxon>Mollusca</taxon>
        <taxon>Gastropoda</taxon>
        <taxon>Heterobranchia</taxon>
        <taxon>Euthyneura</taxon>
        <taxon>Panpulmonata</taxon>
        <taxon>Sacoglossa</taxon>
        <taxon>Placobranchoidea</taxon>
        <taxon>Plakobranchidae</taxon>
        <taxon>Plakobranchus</taxon>
    </lineage>
</organism>
<evidence type="ECO:0000313" key="2">
    <source>
        <dbReference type="Proteomes" id="UP000735302"/>
    </source>
</evidence>
<protein>
    <submittedName>
        <fullName evidence="1">Uncharacterized protein</fullName>
    </submittedName>
</protein>
<keyword evidence="2" id="KW-1185">Reference proteome</keyword>
<accession>A0AAV3WTU4</accession>
<dbReference type="AlphaFoldDB" id="A0AAV3WTU4"/>
<evidence type="ECO:0000313" key="1">
    <source>
        <dbReference type="EMBL" id="GFN73940.1"/>
    </source>
</evidence>
<reference evidence="1 2" key="1">
    <citation type="journal article" date="2021" name="Elife">
        <title>Chloroplast acquisition without the gene transfer in kleptoplastic sea slugs, Plakobranchus ocellatus.</title>
        <authorList>
            <person name="Maeda T."/>
            <person name="Takahashi S."/>
            <person name="Yoshida T."/>
            <person name="Shimamura S."/>
            <person name="Takaki Y."/>
            <person name="Nagai Y."/>
            <person name="Toyoda A."/>
            <person name="Suzuki Y."/>
            <person name="Arimoto A."/>
            <person name="Ishii H."/>
            <person name="Satoh N."/>
            <person name="Nishiyama T."/>
            <person name="Hasebe M."/>
            <person name="Maruyama T."/>
            <person name="Minagawa J."/>
            <person name="Obokata J."/>
            <person name="Shigenobu S."/>
        </authorList>
    </citation>
    <scope>NUCLEOTIDE SEQUENCE [LARGE SCALE GENOMIC DNA]</scope>
</reference>
<dbReference type="EMBL" id="BLXT01000055">
    <property type="protein sequence ID" value="GFN73940.1"/>
    <property type="molecule type" value="Genomic_DNA"/>
</dbReference>
<dbReference type="Proteomes" id="UP000735302">
    <property type="component" value="Unassembled WGS sequence"/>
</dbReference>
<name>A0AAV3WTU4_9GAST</name>